<accession>A0ACC3T7A2</accession>
<feature type="non-terminal residue" evidence="1">
    <location>
        <position position="578"/>
    </location>
</feature>
<evidence type="ECO:0000313" key="1">
    <source>
        <dbReference type="EMBL" id="KAK9239546.1"/>
    </source>
</evidence>
<evidence type="ECO:0000313" key="2">
    <source>
        <dbReference type="Proteomes" id="UP001433508"/>
    </source>
</evidence>
<organism evidence="1 2">
    <name type="scientific">Lipomyces kononenkoae</name>
    <name type="common">Yeast</name>
    <dbReference type="NCBI Taxonomy" id="34357"/>
    <lineage>
        <taxon>Eukaryota</taxon>
        <taxon>Fungi</taxon>
        <taxon>Dikarya</taxon>
        <taxon>Ascomycota</taxon>
        <taxon>Saccharomycotina</taxon>
        <taxon>Lipomycetes</taxon>
        <taxon>Lipomycetales</taxon>
        <taxon>Lipomycetaceae</taxon>
        <taxon>Lipomyces</taxon>
    </lineage>
</organism>
<name>A0ACC3T7A2_LIPKO</name>
<dbReference type="EMBL" id="MU971345">
    <property type="protein sequence ID" value="KAK9239546.1"/>
    <property type="molecule type" value="Genomic_DNA"/>
</dbReference>
<reference evidence="2" key="1">
    <citation type="journal article" date="2024" name="Front. Bioeng. Biotechnol.">
        <title>Genome-scale model development and genomic sequencing of the oleaginous clade Lipomyces.</title>
        <authorList>
            <person name="Czajka J.J."/>
            <person name="Han Y."/>
            <person name="Kim J."/>
            <person name="Mondo S.J."/>
            <person name="Hofstad B.A."/>
            <person name="Robles A."/>
            <person name="Haridas S."/>
            <person name="Riley R."/>
            <person name="LaButti K."/>
            <person name="Pangilinan J."/>
            <person name="Andreopoulos W."/>
            <person name="Lipzen A."/>
            <person name="Yan J."/>
            <person name="Wang M."/>
            <person name="Ng V."/>
            <person name="Grigoriev I.V."/>
            <person name="Spatafora J.W."/>
            <person name="Magnuson J.K."/>
            <person name="Baker S.E."/>
            <person name="Pomraning K.R."/>
        </authorList>
    </citation>
    <scope>NUCLEOTIDE SEQUENCE [LARGE SCALE GENOMIC DNA]</scope>
    <source>
        <strain evidence="2">CBS 7786</strain>
    </source>
</reference>
<sequence length="578" mass="60651">MQMQQQQQYATLQNLHQQHQHQHQHQHHQAHVALLYPQPQAQLITPPEEYSPRMPDMRATELSSDYSANVSENIDIIENIINDSDQAASVEATATLLGRQPSLRNANAEIFLDPDAFSDIDNRQCDSGFAQSGQSSGLATGSNSSGSSPAANLGKAIFKKIVPAKLRLGLRRRMSAPIAPTSPIASLSSPLFATSQQGLQSLSMTPTTAFTSPLTPQQQNADSYFDLDIASNTNLETGEFFPAGATVKNSSRHSLLVQSTGTASPAPTSSPQQLQAGAAVRSETSYTVVFSPSPSSRPSVPTPSSAVSTPLTSSEATALGAASISHSPLSTASGQQTISSSVLAASAAMSAVISSSPPIPPSPLATRPPPDLSEIPTPLSPTPISAESSVVPSPRPTSAMAFEGPVSMITSPSSSSVSGSRSGGHVTSQLAGLSMTSLLPGPSSNPIPVQQLQQRLYHQLTLQQESHDASVGDESSLISGESTTGLAPTASTTSLASQATVESGLAILDEEAILRAQITSLYEKMRAEDQAFEATENRLGESGWTSDEELAAIRKNRLAARRKWEQAIGQVEASLKSS</sequence>
<gene>
    <name evidence="1" type="ORF">V1525DRAFT_397735</name>
</gene>
<dbReference type="Proteomes" id="UP001433508">
    <property type="component" value="Unassembled WGS sequence"/>
</dbReference>
<protein>
    <submittedName>
        <fullName evidence="1">Uncharacterized protein</fullName>
    </submittedName>
</protein>
<keyword evidence="2" id="KW-1185">Reference proteome</keyword>
<proteinExistence type="predicted"/>
<comment type="caution">
    <text evidence="1">The sequence shown here is derived from an EMBL/GenBank/DDBJ whole genome shotgun (WGS) entry which is preliminary data.</text>
</comment>